<dbReference type="Pfam" id="PF10263">
    <property type="entry name" value="SprT-like"/>
    <property type="match status" value="1"/>
</dbReference>
<dbReference type="NCBIfam" id="NF003339">
    <property type="entry name" value="PRK04351.1"/>
    <property type="match status" value="1"/>
</dbReference>
<dbReference type="GO" id="GO:0006950">
    <property type="term" value="P:response to stress"/>
    <property type="evidence" value="ECO:0007669"/>
    <property type="project" value="UniProtKB-ARBA"/>
</dbReference>
<evidence type="ECO:0000259" key="1">
    <source>
        <dbReference type="SMART" id="SM00731"/>
    </source>
</evidence>
<name>A0A396SXE1_9LACO</name>
<dbReference type="SMART" id="SM00731">
    <property type="entry name" value="SprT"/>
    <property type="match status" value="1"/>
</dbReference>
<dbReference type="Proteomes" id="UP000265862">
    <property type="component" value="Unassembled WGS sequence"/>
</dbReference>
<comment type="caution">
    <text evidence="2">The sequence shown here is derived from an EMBL/GenBank/DDBJ whole genome shotgun (WGS) entry which is preliminary data.</text>
</comment>
<dbReference type="AlphaFoldDB" id="A0A396SXE1"/>
<evidence type="ECO:0000313" key="2">
    <source>
        <dbReference type="EMBL" id="RHW54259.1"/>
    </source>
</evidence>
<sequence>MNEQELQELVELLSIKYFGRKFKHRVKINRRMTTTGGRYHLSDHHLEINRHFLAPQYKHELVGIIKHELVHYHLHLAKLGYRHSDWEFKTLLKQVGGLRYAPDIGLRRHQPVSYLYQCEFCKQKYARVRPINIAKYGCSKCRGHIKLIKMRSKK</sequence>
<dbReference type="InterPro" id="IPR006640">
    <property type="entry name" value="SprT-like_domain"/>
</dbReference>
<protein>
    <submittedName>
        <fullName evidence="2">SprT family protein</fullName>
    </submittedName>
</protein>
<reference evidence="2 3" key="1">
    <citation type="submission" date="2018-07" db="EMBL/GenBank/DDBJ databases">
        <title>Genome sequences of six Lactobacillus spp. isolated from bumble bee guts.</title>
        <authorList>
            <person name="Motta E.V.S."/>
            <person name="Moran N.A."/>
        </authorList>
    </citation>
    <scope>NUCLEOTIDE SEQUENCE [LARGE SCALE GENOMIC DNA]</scope>
    <source>
        <strain evidence="2 3">OCC3</strain>
    </source>
</reference>
<dbReference type="RefSeq" id="WP_118897915.1">
    <property type="nucleotide sequence ID" value="NZ_QOCV01000006.1"/>
</dbReference>
<feature type="domain" description="SprT-like" evidence="1">
    <location>
        <begin position="4"/>
        <end position="148"/>
    </location>
</feature>
<gene>
    <name evidence="2" type="ORF">DS835_04190</name>
</gene>
<organism evidence="2 3">
    <name type="scientific">Lactobacillus bombicola</name>
    <dbReference type="NCBI Taxonomy" id="1505723"/>
    <lineage>
        <taxon>Bacteria</taxon>
        <taxon>Bacillati</taxon>
        <taxon>Bacillota</taxon>
        <taxon>Bacilli</taxon>
        <taxon>Lactobacillales</taxon>
        <taxon>Lactobacillaceae</taxon>
        <taxon>Lactobacillus</taxon>
    </lineage>
</organism>
<accession>A0A396SXE1</accession>
<dbReference type="EMBL" id="QOCV01000006">
    <property type="protein sequence ID" value="RHW54259.1"/>
    <property type="molecule type" value="Genomic_DNA"/>
</dbReference>
<evidence type="ECO:0000313" key="3">
    <source>
        <dbReference type="Proteomes" id="UP000265862"/>
    </source>
</evidence>
<proteinExistence type="predicted"/>